<protein>
    <recommendedName>
        <fullName evidence="1">YCII-related domain-containing protein</fullName>
    </recommendedName>
</protein>
<dbReference type="SUPFAM" id="SSF54909">
    <property type="entry name" value="Dimeric alpha+beta barrel"/>
    <property type="match status" value="1"/>
</dbReference>
<evidence type="ECO:0000313" key="2">
    <source>
        <dbReference type="EMBL" id="KAA8497800.1"/>
    </source>
</evidence>
<evidence type="ECO:0000259" key="1">
    <source>
        <dbReference type="Pfam" id="PF03795"/>
    </source>
</evidence>
<comment type="caution">
    <text evidence="2">The sequence shown here is derived from an EMBL/GenBank/DDBJ whole genome shotgun (WGS) entry which is preliminary data.</text>
</comment>
<feature type="domain" description="YCII-related" evidence="1">
    <location>
        <begin position="234"/>
        <end position="313"/>
    </location>
</feature>
<gene>
    <name evidence="2" type="ORF">FVE85_5385</name>
</gene>
<reference evidence="3" key="1">
    <citation type="journal article" date="2019" name="Nat. Commun.">
        <title>Expansion of phycobilisome linker gene families in mesophilic red algae.</title>
        <authorList>
            <person name="Lee J."/>
            <person name="Kim D."/>
            <person name="Bhattacharya D."/>
            <person name="Yoon H.S."/>
        </authorList>
    </citation>
    <scope>NUCLEOTIDE SEQUENCE [LARGE SCALE GENOMIC DNA]</scope>
    <source>
        <strain evidence="3">CCMP 1328</strain>
    </source>
</reference>
<keyword evidence="3" id="KW-1185">Reference proteome</keyword>
<evidence type="ECO:0000313" key="3">
    <source>
        <dbReference type="Proteomes" id="UP000324585"/>
    </source>
</evidence>
<dbReference type="Pfam" id="PF03795">
    <property type="entry name" value="YCII"/>
    <property type="match status" value="1"/>
</dbReference>
<name>A0A5J4Z3D3_PORPP</name>
<dbReference type="Proteomes" id="UP000324585">
    <property type="component" value="Unassembled WGS sequence"/>
</dbReference>
<dbReference type="EMBL" id="VRMN01000001">
    <property type="protein sequence ID" value="KAA8497800.1"/>
    <property type="molecule type" value="Genomic_DNA"/>
</dbReference>
<dbReference type="InterPro" id="IPR011008">
    <property type="entry name" value="Dimeric_a/b-barrel"/>
</dbReference>
<dbReference type="Gene3D" id="3.30.70.1060">
    <property type="entry name" value="Dimeric alpha+beta barrel"/>
    <property type="match status" value="1"/>
</dbReference>
<organism evidence="2 3">
    <name type="scientific">Porphyridium purpureum</name>
    <name type="common">Red alga</name>
    <name type="synonym">Porphyridium cruentum</name>
    <dbReference type="NCBI Taxonomy" id="35688"/>
    <lineage>
        <taxon>Eukaryota</taxon>
        <taxon>Rhodophyta</taxon>
        <taxon>Bangiophyceae</taxon>
        <taxon>Porphyridiales</taxon>
        <taxon>Porphyridiaceae</taxon>
        <taxon>Porphyridium</taxon>
    </lineage>
</organism>
<dbReference type="AlphaFoldDB" id="A0A5J4Z3D3"/>
<accession>A0A5J4Z3D3</accession>
<sequence>MTAKGVTPSRFPVLAQEEVPLPCAPHFVSSTLRFSQTGIRYIQPSKTKTGAQESLTSTMAFVAYSLSTTGSAARTAWTCPSTQGLGIRLGRGSGGRARAKPVPSSLARWTASMQLSERVNYVVEVPIKSSVALSAGEMLLHERWLSNVPLDQERRATSVQLIADLTSNQLSVGAFGIVGAQIGTAKSDLVQTLVLGDPLYEQGRYAIAEASVRQWRPVVKEKLNVLLKGSGPVFCFTGIDRPGCRELRASTRPRHLAFLSSSGIPALGGPLLSDTDGGPVGSLVVIQSLTEQTAATLFAHDPYAQEGLFAYTLIRGLARVRGAF</sequence>
<dbReference type="InterPro" id="IPR005545">
    <property type="entry name" value="YCII"/>
</dbReference>
<proteinExistence type="predicted"/>